<dbReference type="OrthoDB" id="2334596at2759"/>
<keyword evidence="1" id="KW-1133">Transmembrane helix</keyword>
<feature type="transmembrane region" description="Helical" evidence="1">
    <location>
        <begin position="165"/>
        <end position="185"/>
    </location>
</feature>
<dbReference type="Proteomes" id="UP000789508">
    <property type="component" value="Unassembled WGS sequence"/>
</dbReference>
<evidence type="ECO:0000313" key="3">
    <source>
        <dbReference type="Proteomes" id="UP000789508"/>
    </source>
</evidence>
<gene>
    <name evidence="2" type="ORF">ALEPTO_LOCUS3703</name>
</gene>
<dbReference type="EMBL" id="CAJVPS010000731">
    <property type="protein sequence ID" value="CAG8505534.1"/>
    <property type="molecule type" value="Genomic_DNA"/>
</dbReference>
<feature type="transmembrane region" description="Helical" evidence="1">
    <location>
        <begin position="116"/>
        <end position="140"/>
    </location>
</feature>
<dbReference type="AlphaFoldDB" id="A0A9N9F2X2"/>
<feature type="transmembrane region" description="Helical" evidence="1">
    <location>
        <begin position="206"/>
        <end position="224"/>
    </location>
</feature>
<protein>
    <submittedName>
        <fullName evidence="2">3406_t:CDS:1</fullName>
    </submittedName>
</protein>
<sequence length="361" mass="41606">MEGYNSNYHNVLINLIGTVLIGVALSLTSHSYLRLKILKTNGHDIPLLNIANICSLVNEFVIIGVNYANEGLIGISSRPWLSFLSNFTYFIGKPAMLYLAYLRAAYVYKKYEKHEWLHLSVCICRGISLVVMMIVDLMLYRSQCNDIGNSERCYLLKTLRKVDTAFTPIWKCYYIVAEVIFFSSLARMLKGINKRHEMKIVRYTRFQAFLFFTDIVQLFALSIYRGLTIFQDEDLISVYLECFSFAFTVYNMSQLGVTIPRVFRGSPHDGEIVPDLQTSPSFFHFTSPPDSKDDKINRTTTEHFQLSDIRTCKLRQKLATLEDYASGSEYNDSIESPPKAVIKNRVSNNERFSLINFDIEY</sequence>
<evidence type="ECO:0000313" key="2">
    <source>
        <dbReference type="EMBL" id="CAG8505534.1"/>
    </source>
</evidence>
<name>A0A9N9F2X2_9GLOM</name>
<organism evidence="2 3">
    <name type="scientific">Ambispora leptoticha</name>
    <dbReference type="NCBI Taxonomy" id="144679"/>
    <lineage>
        <taxon>Eukaryota</taxon>
        <taxon>Fungi</taxon>
        <taxon>Fungi incertae sedis</taxon>
        <taxon>Mucoromycota</taxon>
        <taxon>Glomeromycotina</taxon>
        <taxon>Glomeromycetes</taxon>
        <taxon>Archaeosporales</taxon>
        <taxon>Ambisporaceae</taxon>
        <taxon>Ambispora</taxon>
    </lineage>
</organism>
<evidence type="ECO:0000256" key="1">
    <source>
        <dbReference type="SAM" id="Phobius"/>
    </source>
</evidence>
<keyword evidence="1" id="KW-0472">Membrane</keyword>
<feature type="transmembrane region" description="Helical" evidence="1">
    <location>
        <begin position="45"/>
        <end position="68"/>
    </location>
</feature>
<keyword evidence="1" id="KW-0812">Transmembrane</keyword>
<comment type="caution">
    <text evidence="2">The sequence shown here is derived from an EMBL/GenBank/DDBJ whole genome shotgun (WGS) entry which is preliminary data.</text>
</comment>
<keyword evidence="3" id="KW-1185">Reference proteome</keyword>
<proteinExistence type="predicted"/>
<reference evidence="2" key="1">
    <citation type="submission" date="2021-06" db="EMBL/GenBank/DDBJ databases">
        <authorList>
            <person name="Kallberg Y."/>
            <person name="Tangrot J."/>
            <person name="Rosling A."/>
        </authorList>
    </citation>
    <scope>NUCLEOTIDE SEQUENCE</scope>
    <source>
        <strain evidence="2">FL130A</strain>
    </source>
</reference>
<accession>A0A9N9F2X2</accession>
<feature type="transmembrane region" description="Helical" evidence="1">
    <location>
        <begin position="80"/>
        <end position="104"/>
    </location>
</feature>
<feature type="transmembrane region" description="Helical" evidence="1">
    <location>
        <begin position="12"/>
        <end position="33"/>
    </location>
</feature>